<dbReference type="SUPFAM" id="SSF54736">
    <property type="entry name" value="ClpS-like"/>
    <property type="match status" value="1"/>
</dbReference>
<feature type="domain" description="Adaptor protein ClpS core" evidence="2">
    <location>
        <begin position="16"/>
        <end position="94"/>
    </location>
</feature>
<keyword evidence="3" id="KW-0645">Protease</keyword>
<organism evidence="3">
    <name type="scientific">uncultured Sulfurovum sp</name>
    <dbReference type="NCBI Taxonomy" id="269237"/>
    <lineage>
        <taxon>Bacteria</taxon>
        <taxon>Pseudomonadati</taxon>
        <taxon>Campylobacterota</taxon>
        <taxon>Epsilonproteobacteria</taxon>
        <taxon>Campylobacterales</taxon>
        <taxon>Sulfurovaceae</taxon>
        <taxon>Sulfurovum</taxon>
        <taxon>environmental samples</taxon>
    </lineage>
</organism>
<evidence type="ECO:0000256" key="1">
    <source>
        <dbReference type="HAMAP-Rule" id="MF_00302"/>
    </source>
</evidence>
<dbReference type="PANTHER" id="PTHR33473:SF19">
    <property type="entry name" value="ATP-DEPENDENT CLP PROTEASE ADAPTER PROTEIN CLPS"/>
    <property type="match status" value="1"/>
</dbReference>
<evidence type="ECO:0000259" key="2">
    <source>
        <dbReference type="Pfam" id="PF02617"/>
    </source>
</evidence>
<dbReference type="HAMAP" id="MF_00302">
    <property type="entry name" value="ClpS"/>
    <property type="match status" value="1"/>
</dbReference>
<sequence>MPNIQEELETRLVLGEPTQYKVLLHNDDYTSMEFVVEVLMHVFHKNLRDSEQIMLEIHEAGKGVCGIFTYEIAETKVHQVKSLAKSNGFPLLATMEEV</sequence>
<gene>
    <name evidence="1" type="primary">clpS</name>
    <name evidence="3" type="ORF">HELGO_WM15770</name>
</gene>
<dbReference type="PANTHER" id="PTHR33473">
    <property type="entry name" value="ATP-DEPENDENT CLP PROTEASE ADAPTER PROTEIN CLPS1, CHLOROPLASTIC"/>
    <property type="match status" value="1"/>
</dbReference>
<dbReference type="InterPro" id="IPR014719">
    <property type="entry name" value="Ribosomal_bL12_C/ClpS-like"/>
</dbReference>
<comment type="similarity">
    <text evidence="1">Belongs to the ClpS family.</text>
</comment>
<dbReference type="Pfam" id="PF02617">
    <property type="entry name" value="ClpS"/>
    <property type="match status" value="1"/>
</dbReference>
<dbReference type="GO" id="GO:0030163">
    <property type="term" value="P:protein catabolic process"/>
    <property type="evidence" value="ECO:0007669"/>
    <property type="project" value="InterPro"/>
</dbReference>
<dbReference type="AlphaFoldDB" id="A0A6S6SZP7"/>
<dbReference type="InterPro" id="IPR003769">
    <property type="entry name" value="ClpS_core"/>
</dbReference>
<accession>A0A6S6SZP7</accession>
<name>A0A6S6SZP7_9BACT</name>
<proteinExistence type="inferred from homology"/>
<dbReference type="InterPro" id="IPR022935">
    <property type="entry name" value="ClpS"/>
</dbReference>
<keyword evidence="3" id="KW-0378">Hydrolase</keyword>
<dbReference type="FunFam" id="3.30.1390.10:FF:000002">
    <property type="entry name" value="ATP-dependent Clp protease adapter protein ClpS"/>
    <property type="match status" value="1"/>
</dbReference>
<comment type="function">
    <text evidence="1">Involved in the modulation of the specificity of the ClpAP-mediated ATP-dependent protein degradation.</text>
</comment>
<dbReference type="EMBL" id="CACVAU010000043">
    <property type="protein sequence ID" value="CAA6813971.1"/>
    <property type="molecule type" value="Genomic_DNA"/>
</dbReference>
<dbReference type="GO" id="GO:0006508">
    <property type="term" value="P:proteolysis"/>
    <property type="evidence" value="ECO:0007669"/>
    <property type="project" value="UniProtKB-UniRule"/>
</dbReference>
<dbReference type="Gene3D" id="3.30.1390.10">
    <property type="match status" value="1"/>
</dbReference>
<evidence type="ECO:0000313" key="3">
    <source>
        <dbReference type="EMBL" id="CAA6813971.1"/>
    </source>
</evidence>
<protein>
    <recommendedName>
        <fullName evidence="1">ATP-dependent Clp protease adapter protein ClpS</fullName>
    </recommendedName>
</protein>
<comment type="subunit">
    <text evidence="1">Binds to the N-terminal domain of the chaperone ClpA.</text>
</comment>
<reference evidence="3" key="1">
    <citation type="submission" date="2020-01" db="EMBL/GenBank/DDBJ databases">
        <authorList>
            <person name="Meier V. D."/>
            <person name="Meier V D."/>
        </authorList>
    </citation>
    <scope>NUCLEOTIDE SEQUENCE</scope>
    <source>
        <strain evidence="3">HLG_WM_MAG_05</strain>
    </source>
</reference>
<dbReference type="GO" id="GO:0008233">
    <property type="term" value="F:peptidase activity"/>
    <property type="evidence" value="ECO:0007669"/>
    <property type="project" value="UniProtKB-KW"/>
</dbReference>